<dbReference type="AlphaFoldDB" id="A2CB48"/>
<sequence length="86" mass="9590">MVVALTIKLDHRQSHGYLAQRQNSTNPHPTQLSLIQSRTGAKNRKPSPCARLSQPERHQSAAVIKLSWHTTLIPKSLNKTCLNIGD</sequence>
<gene>
    <name evidence="2" type="ordered locus">P9303_19661</name>
</gene>
<dbReference type="HOGENOM" id="CLU_2495370_0_0_3"/>
<evidence type="ECO:0000256" key="1">
    <source>
        <dbReference type="SAM" id="MobiDB-lite"/>
    </source>
</evidence>
<proteinExistence type="predicted"/>
<name>A2CB48_PROM3</name>
<dbReference type="Proteomes" id="UP000002274">
    <property type="component" value="Chromosome"/>
</dbReference>
<evidence type="ECO:0000313" key="2">
    <source>
        <dbReference type="EMBL" id="ABM78708.1"/>
    </source>
</evidence>
<accession>A2CB48</accession>
<dbReference type="KEGG" id="pmf:P9303_19661"/>
<feature type="region of interest" description="Disordered" evidence="1">
    <location>
        <begin position="36"/>
        <end position="56"/>
    </location>
</feature>
<protein>
    <submittedName>
        <fullName evidence="2">Uncharacterized protein</fullName>
    </submittedName>
</protein>
<reference evidence="2 3" key="1">
    <citation type="journal article" date="2007" name="PLoS Genet.">
        <title>Patterns and implications of gene gain and loss in the evolution of Prochlorococcus.</title>
        <authorList>
            <person name="Kettler G.C."/>
            <person name="Martiny A.C."/>
            <person name="Huang K."/>
            <person name="Zucker J."/>
            <person name="Coleman M.L."/>
            <person name="Rodrigue S."/>
            <person name="Chen F."/>
            <person name="Lapidus A."/>
            <person name="Ferriera S."/>
            <person name="Johnson J."/>
            <person name="Steglich C."/>
            <person name="Church G.M."/>
            <person name="Richardson P."/>
            <person name="Chisholm S.W."/>
        </authorList>
    </citation>
    <scope>NUCLEOTIDE SEQUENCE [LARGE SCALE GENOMIC DNA]</scope>
    <source>
        <strain evidence="2 3">MIT 9303</strain>
    </source>
</reference>
<evidence type="ECO:0000313" key="3">
    <source>
        <dbReference type="Proteomes" id="UP000002274"/>
    </source>
</evidence>
<dbReference type="EMBL" id="CP000554">
    <property type="protein sequence ID" value="ABM78708.1"/>
    <property type="molecule type" value="Genomic_DNA"/>
</dbReference>
<organism evidence="2 3">
    <name type="scientific">Prochlorococcus marinus (strain MIT 9303)</name>
    <dbReference type="NCBI Taxonomy" id="59922"/>
    <lineage>
        <taxon>Bacteria</taxon>
        <taxon>Bacillati</taxon>
        <taxon>Cyanobacteriota</taxon>
        <taxon>Cyanophyceae</taxon>
        <taxon>Synechococcales</taxon>
        <taxon>Prochlorococcaceae</taxon>
        <taxon>Prochlorococcus</taxon>
    </lineage>
</organism>